<dbReference type="SMART" id="SM00318">
    <property type="entry name" value="SNc"/>
    <property type="match status" value="1"/>
</dbReference>
<keyword evidence="2" id="KW-0812">Transmembrane</keyword>
<dbReference type="InterPro" id="IPR002071">
    <property type="entry name" value="Thermonucl_AS"/>
</dbReference>
<feature type="transmembrane region" description="Helical" evidence="2">
    <location>
        <begin position="54"/>
        <end position="72"/>
    </location>
</feature>
<reference evidence="4 5" key="1">
    <citation type="journal article" date="2011" name="Int. J. Syst. Evol. Microbiol.">
        <title>Allobacillus halotolerans gen. nov., sp. nov. isolated from shrimp paste.</title>
        <authorList>
            <person name="Sheu S.Y."/>
            <person name="Arun A.B."/>
            <person name="Jiang S.R."/>
            <person name="Young C.C."/>
            <person name="Chen W.M."/>
        </authorList>
    </citation>
    <scope>NUCLEOTIDE SEQUENCE [LARGE SCALE GENOMIC DNA]</scope>
    <source>
        <strain evidence="4 5">LMG 24826</strain>
    </source>
</reference>
<accession>A0ABS6GML7</accession>
<feature type="domain" description="TNase-like" evidence="3">
    <location>
        <begin position="198"/>
        <end position="330"/>
    </location>
</feature>
<feature type="compositionally biased region" description="Acidic residues" evidence="1">
    <location>
        <begin position="175"/>
        <end position="187"/>
    </location>
</feature>
<organism evidence="4 5">
    <name type="scientific">Allobacillus halotolerans</name>
    <dbReference type="NCBI Taxonomy" id="570278"/>
    <lineage>
        <taxon>Bacteria</taxon>
        <taxon>Bacillati</taxon>
        <taxon>Bacillota</taxon>
        <taxon>Bacilli</taxon>
        <taxon>Bacillales</taxon>
        <taxon>Bacillaceae</taxon>
        <taxon>Allobacillus</taxon>
    </lineage>
</organism>
<proteinExistence type="predicted"/>
<dbReference type="CDD" id="cd00175">
    <property type="entry name" value="SNc"/>
    <property type="match status" value="1"/>
</dbReference>
<dbReference type="PROSITE" id="PS50830">
    <property type="entry name" value="TNASE_3"/>
    <property type="match status" value="1"/>
</dbReference>
<feature type="transmembrane region" description="Helical" evidence="2">
    <location>
        <begin position="22"/>
        <end position="42"/>
    </location>
</feature>
<feature type="region of interest" description="Disordered" evidence="1">
    <location>
        <begin position="79"/>
        <end position="203"/>
    </location>
</feature>
<feature type="compositionally biased region" description="Basic and acidic residues" evidence="1">
    <location>
        <begin position="377"/>
        <end position="389"/>
    </location>
</feature>
<dbReference type="PANTHER" id="PTHR12302:SF3">
    <property type="entry name" value="SERINE_THREONINE-PROTEIN KINASE 31"/>
    <property type="match status" value="1"/>
</dbReference>
<feature type="compositionally biased region" description="Basic and acidic residues" evidence="1">
    <location>
        <begin position="108"/>
        <end position="139"/>
    </location>
</feature>
<sequence length="421" mass="46721">MKVFIPLLLGSFIFIGGLKEGFVFLFSLLFLLSLVAMIIGLIRPSLLKFSNRISAMKVLFPVFLASFLIVLITTDPVEEPRTDQETVQEDAVEQKETEETENAEEQSEEQKNKNEDENAAESKNKDNREEIHNEEKENANEESDSSSVNKQEEKQQNNTENKNDSKTLDEKESDPSNDESTNESTDSESDKRPSNETKGTTATVTRIVDGDTIGINLNGTIESVRLLLVDTPETVHPSLPVQAFGPEASSFAKKTLSGKKVQVEYDGPKRDKYGRLLAYLWVDGKNFNEMLLREGLARLAYVYDPPYTHMSSFTKAQSEAVNAKRGIWSIEGYVQSDGFNAVESETETKQSNNSSTASTETKTSGSSAYNGPYNPQGKDRNCGDFDRQKNAQAFFEAAGGPEQDPHRLDRDGDGAVCESLS</sequence>
<evidence type="ECO:0000256" key="1">
    <source>
        <dbReference type="SAM" id="MobiDB-lite"/>
    </source>
</evidence>
<name>A0ABS6GML7_9BACI</name>
<protein>
    <submittedName>
        <fullName evidence="4">Thermonuclease family protein</fullName>
    </submittedName>
</protein>
<feature type="compositionally biased region" description="Acidic residues" evidence="1">
    <location>
        <begin position="98"/>
        <end position="107"/>
    </location>
</feature>
<keyword evidence="2" id="KW-0472">Membrane</keyword>
<keyword evidence="5" id="KW-1185">Reference proteome</keyword>
<evidence type="ECO:0000256" key="2">
    <source>
        <dbReference type="SAM" id="Phobius"/>
    </source>
</evidence>
<evidence type="ECO:0000313" key="5">
    <source>
        <dbReference type="Proteomes" id="UP000812672"/>
    </source>
</evidence>
<gene>
    <name evidence="4" type="ORF">KQ486_04900</name>
</gene>
<feature type="compositionally biased region" description="Basic and acidic residues" evidence="1">
    <location>
        <begin position="150"/>
        <end position="174"/>
    </location>
</feature>
<dbReference type="RefSeq" id="WP_216686946.1">
    <property type="nucleotide sequence ID" value="NZ_CAUPKR010000004.1"/>
</dbReference>
<comment type="caution">
    <text evidence="4">The sequence shown here is derived from an EMBL/GenBank/DDBJ whole genome shotgun (WGS) entry which is preliminary data.</text>
</comment>
<evidence type="ECO:0000259" key="3">
    <source>
        <dbReference type="PROSITE" id="PS50830"/>
    </source>
</evidence>
<feature type="compositionally biased region" description="Polar residues" evidence="1">
    <location>
        <begin position="349"/>
        <end position="369"/>
    </location>
</feature>
<feature type="region of interest" description="Disordered" evidence="1">
    <location>
        <begin position="342"/>
        <end position="421"/>
    </location>
</feature>
<keyword evidence="2" id="KW-1133">Transmembrane helix</keyword>
<dbReference type="Proteomes" id="UP000812672">
    <property type="component" value="Unassembled WGS sequence"/>
</dbReference>
<dbReference type="Pfam" id="PF00565">
    <property type="entry name" value="SNase"/>
    <property type="match status" value="1"/>
</dbReference>
<dbReference type="PROSITE" id="PS01123">
    <property type="entry name" value="TNASE_1"/>
    <property type="match status" value="1"/>
</dbReference>
<dbReference type="EMBL" id="JAHLZF010000005">
    <property type="protein sequence ID" value="MBU6080346.1"/>
    <property type="molecule type" value="Genomic_DNA"/>
</dbReference>
<feature type="compositionally biased region" description="Basic and acidic residues" evidence="1">
    <location>
        <begin position="403"/>
        <end position="413"/>
    </location>
</feature>
<evidence type="ECO:0000313" key="4">
    <source>
        <dbReference type="EMBL" id="MBU6080346.1"/>
    </source>
</evidence>
<dbReference type="PANTHER" id="PTHR12302">
    <property type="entry name" value="EBNA2 BINDING PROTEIN P100"/>
    <property type="match status" value="1"/>
</dbReference>
<dbReference type="InterPro" id="IPR016071">
    <property type="entry name" value="Staphylococal_nuclease_OB-fold"/>
</dbReference>